<gene>
    <name evidence="10" type="ORF">POM88_009064</name>
</gene>
<dbReference type="GO" id="GO:0004674">
    <property type="term" value="F:protein serine/threonine kinase activity"/>
    <property type="evidence" value="ECO:0007669"/>
    <property type="project" value="UniProtKB-KW"/>
</dbReference>
<dbReference type="PROSITE" id="PS50011">
    <property type="entry name" value="PROTEIN_KINASE_DOM"/>
    <property type="match status" value="1"/>
</dbReference>
<evidence type="ECO:0000256" key="6">
    <source>
        <dbReference type="ARBA" id="ARBA00022840"/>
    </source>
</evidence>
<comment type="similarity">
    <text evidence="1">Belongs to the protein kinase superfamily. CMGC Ser/Thr protein kinase family. MAP kinase subfamily.</text>
</comment>
<protein>
    <submittedName>
        <fullName evidence="10">Mitogen-activated protein kinase</fullName>
    </submittedName>
</protein>
<dbReference type="InterPro" id="IPR017441">
    <property type="entry name" value="Protein_kinase_ATP_BS"/>
</dbReference>
<proteinExistence type="inferred from homology"/>
<feature type="compositionally biased region" description="Polar residues" evidence="8">
    <location>
        <begin position="492"/>
        <end position="509"/>
    </location>
</feature>
<feature type="compositionally biased region" description="Basic and acidic residues" evidence="8">
    <location>
        <begin position="607"/>
        <end position="622"/>
    </location>
</feature>
<keyword evidence="11" id="KW-1185">Reference proteome</keyword>
<evidence type="ECO:0000256" key="4">
    <source>
        <dbReference type="ARBA" id="ARBA00022741"/>
    </source>
</evidence>
<dbReference type="FunFam" id="1.10.510.10:FF:000624">
    <property type="entry name" value="Mitogen-activated protein kinase"/>
    <property type="match status" value="1"/>
</dbReference>
<dbReference type="AlphaFoldDB" id="A0AAD8J8N7"/>
<dbReference type="EMBL" id="JAUIZM010000002">
    <property type="protein sequence ID" value="KAK1399201.1"/>
    <property type="molecule type" value="Genomic_DNA"/>
</dbReference>
<dbReference type="InterPro" id="IPR050117">
    <property type="entry name" value="MAPK"/>
</dbReference>
<dbReference type="InterPro" id="IPR008271">
    <property type="entry name" value="Ser/Thr_kinase_AS"/>
</dbReference>
<evidence type="ECO:0000256" key="8">
    <source>
        <dbReference type="SAM" id="MobiDB-lite"/>
    </source>
</evidence>
<evidence type="ECO:0000259" key="9">
    <source>
        <dbReference type="PROSITE" id="PS50011"/>
    </source>
</evidence>
<reference evidence="10" key="2">
    <citation type="submission" date="2023-05" db="EMBL/GenBank/DDBJ databases">
        <authorList>
            <person name="Schelkunov M.I."/>
        </authorList>
    </citation>
    <scope>NUCLEOTIDE SEQUENCE</scope>
    <source>
        <strain evidence="10">Hsosn_3</strain>
        <tissue evidence="10">Leaf</tissue>
    </source>
</reference>
<name>A0AAD8J8N7_9APIA</name>
<keyword evidence="6 7" id="KW-0067">ATP-binding</keyword>
<keyword evidence="5 10" id="KW-0418">Kinase</keyword>
<evidence type="ECO:0000256" key="2">
    <source>
        <dbReference type="ARBA" id="ARBA00022527"/>
    </source>
</evidence>
<dbReference type="Gene3D" id="3.30.200.20">
    <property type="entry name" value="Phosphorylase Kinase, domain 1"/>
    <property type="match status" value="1"/>
</dbReference>
<accession>A0AAD8J8N7</accession>
<dbReference type="Pfam" id="PF00069">
    <property type="entry name" value="Pkinase"/>
    <property type="match status" value="1"/>
</dbReference>
<evidence type="ECO:0000256" key="1">
    <source>
        <dbReference type="ARBA" id="ARBA00008832"/>
    </source>
</evidence>
<keyword evidence="3" id="KW-0808">Transferase</keyword>
<sequence length="622" mass="70743">MQRDHPNKKLETKDSFITYGDANRYKILEYIGKGSYGIVCSAVDTYTNEKVAIKKISGVFTNVPRAVQFLREIKLLRLLQHPNIVEIKSILVPPSSDAFNDIFVVLEHMDSDLHKVIGFNDNLTAEQHRSFMHQILHALKFMHAANVYHLDLKPGNVLVNKNCLSKVCDLGLSRVAFSEPSTVWRYTGYIGTRSYMAPEICGSGYSKYPYAVDIWSIGCIFAEILTRKPLFPWKSLADQLELMTNLLGTPSADTISGYRNDKARKYLRQMEIKSPVLFAERFPNSNPLALQLMQKLLAFDPKDRPTAEEALADNYFRGLPKIQSKPSPPISRDEFAFESCNMSEMEIRILMYQEILKHHPRLLKNDLLQVPVCYAPLYYHPEYGYYLVHGGRSWPVYMPHRQDIYVPWPVTAEAYNELNAISGNVLRTPRPSLCEQTARLQPQHLPYACSSRNVTGDFVQNPAPLQQSRLPYEHSSKNVTGESVQNQVNQRPLFPSNASRPSMNVNQGKSVKEEGNRESSLLRQLEDFNINPYNRKEEGHFGGLGLPYANSSRNVTRDSVRNQVPPQPIFASTALRPNMEVKQVTAVTEGNTEALLRPQPNLSSKPYDSKETLQQKSVDKKM</sequence>
<feature type="binding site" evidence="7">
    <location>
        <position position="55"/>
    </location>
    <ligand>
        <name>ATP</name>
        <dbReference type="ChEBI" id="CHEBI:30616"/>
    </ligand>
</feature>
<comment type="caution">
    <text evidence="10">The sequence shown here is derived from an EMBL/GenBank/DDBJ whole genome shotgun (WGS) entry which is preliminary data.</text>
</comment>
<dbReference type="PROSITE" id="PS00107">
    <property type="entry name" value="PROTEIN_KINASE_ATP"/>
    <property type="match status" value="1"/>
</dbReference>
<dbReference type="InterPro" id="IPR011009">
    <property type="entry name" value="Kinase-like_dom_sf"/>
</dbReference>
<feature type="region of interest" description="Disordered" evidence="8">
    <location>
        <begin position="591"/>
        <end position="622"/>
    </location>
</feature>
<evidence type="ECO:0000256" key="5">
    <source>
        <dbReference type="ARBA" id="ARBA00022777"/>
    </source>
</evidence>
<evidence type="ECO:0000313" key="10">
    <source>
        <dbReference type="EMBL" id="KAK1399201.1"/>
    </source>
</evidence>
<dbReference type="SMART" id="SM00220">
    <property type="entry name" value="S_TKc"/>
    <property type="match status" value="1"/>
</dbReference>
<dbReference type="InterPro" id="IPR000719">
    <property type="entry name" value="Prot_kinase_dom"/>
</dbReference>
<feature type="domain" description="Protein kinase" evidence="9">
    <location>
        <begin position="25"/>
        <end position="316"/>
    </location>
</feature>
<keyword evidence="2" id="KW-0723">Serine/threonine-protein kinase</keyword>
<evidence type="ECO:0000256" key="3">
    <source>
        <dbReference type="ARBA" id="ARBA00022679"/>
    </source>
</evidence>
<reference evidence="10" key="1">
    <citation type="submission" date="2023-02" db="EMBL/GenBank/DDBJ databases">
        <title>Genome of toxic invasive species Heracleum sosnowskyi carries increased number of genes despite the absence of recent whole-genome duplications.</title>
        <authorList>
            <person name="Schelkunov M."/>
            <person name="Shtratnikova V."/>
            <person name="Makarenko M."/>
            <person name="Klepikova A."/>
            <person name="Omelchenko D."/>
            <person name="Novikova G."/>
            <person name="Obukhova E."/>
            <person name="Bogdanov V."/>
            <person name="Penin A."/>
            <person name="Logacheva M."/>
        </authorList>
    </citation>
    <scope>NUCLEOTIDE SEQUENCE</scope>
    <source>
        <strain evidence="10">Hsosn_3</strain>
        <tissue evidence="10">Leaf</tissue>
    </source>
</reference>
<organism evidence="10 11">
    <name type="scientific">Heracleum sosnowskyi</name>
    <dbReference type="NCBI Taxonomy" id="360622"/>
    <lineage>
        <taxon>Eukaryota</taxon>
        <taxon>Viridiplantae</taxon>
        <taxon>Streptophyta</taxon>
        <taxon>Embryophyta</taxon>
        <taxon>Tracheophyta</taxon>
        <taxon>Spermatophyta</taxon>
        <taxon>Magnoliopsida</taxon>
        <taxon>eudicotyledons</taxon>
        <taxon>Gunneridae</taxon>
        <taxon>Pentapetalae</taxon>
        <taxon>asterids</taxon>
        <taxon>campanulids</taxon>
        <taxon>Apiales</taxon>
        <taxon>Apiaceae</taxon>
        <taxon>Apioideae</taxon>
        <taxon>apioid superclade</taxon>
        <taxon>Tordylieae</taxon>
        <taxon>Tordyliinae</taxon>
        <taxon>Heracleum</taxon>
    </lineage>
</organism>
<dbReference type="PROSITE" id="PS00108">
    <property type="entry name" value="PROTEIN_KINASE_ST"/>
    <property type="match status" value="1"/>
</dbReference>
<dbReference type="FunFam" id="3.30.200.20:FF:000046">
    <property type="entry name" value="Mitogen-activated protein kinase"/>
    <property type="match status" value="1"/>
</dbReference>
<keyword evidence="4 7" id="KW-0547">Nucleotide-binding</keyword>
<evidence type="ECO:0000256" key="7">
    <source>
        <dbReference type="PROSITE-ProRule" id="PRU10141"/>
    </source>
</evidence>
<dbReference type="GO" id="GO:0005524">
    <property type="term" value="F:ATP binding"/>
    <property type="evidence" value="ECO:0007669"/>
    <property type="project" value="UniProtKB-UniRule"/>
</dbReference>
<feature type="region of interest" description="Disordered" evidence="8">
    <location>
        <begin position="492"/>
        <end position="519"/>
    </location>
</feature>
<dbReference type="SUPFAM" id="SSF56112">
    <property type="entry name" value="Protein kinase-like (PK-like)"/>
    <property type="match status" value="1"/>
</dbReference>
<dbReference type="Gene3D" id="1.10.510.10">
    <property type="entry name" value="Transferase(Phosphotransferase) domain 1"/>
    <property type="match status" value="1"/>
</dbReference>
<dbReference type="Proteomes" id="UP001237642">
    <property type="component" value="Unassembled WGS sequence"/>
</dbReference>
<evidence type="ECO:0000313" key="11">
    <source>
        <dbReference type="Proteomes" id="UP001237642"/>
    </source>
</evidence>
<dbReference type="PANTHER" id="PTHR24055">
    <property type="entry name" value="MITOGEN-ACTIVATED PROTEIN KINASE"/>
    <property type="match status" value="1"/>
</dbReference>